<keyword evidence="3" id="KW-1185">Reference proteome</keyword>
<dbReference type="Pfam" id="PF04607">
    <property type="entry name" value="RelA_SpoT"/>
    <property type="match status" value="1"/>
</dbReference>
<dbReference type="RefSeq" id="WP_136965470.1">
    <property type="nucleotide sequence ID" value="NZ_JARZHI010000035.1"/>
</dbReference>
<dbReference type="EMBL" id="JARZHI010000035">
    <property type="protein sequence ID" value="MDI1433874.1"/>
    <property type="molecule type" value="Genomic_DNA"/>
</dbReference>
<proteinExistence type="predicted"/>
<organism evidence="2 3">
    <name type="scientific">Polyangium sorediatum</name>
    <dbReference type="NCBI Taxonomy" id="889274"/>
    <lineage>
        <taxon>Bacteria</taxon>
        <taxon>Pseudomonadati</taxon>
        <taxon>Myxococcota</taxon>
        <taxon>Polyangia</taxon>
        <taxon>Polyangiales</taxon>
        <taxon>Polyangiaceae</taxon>
        <taxon>Polyangium</taxon>
    </lineage>
</organism>
<dbReference type="CDD" id="cd05399">
    <property type="entry name" value="NT_Rel-Spo_like"/>
    <property type="match status" value="1"/>
</dbReference>
<name>A0ABT6NZW3_9BACT</name>
<gene>
    <name evidence="2" type="ORF">QHF89_30525</name>
</gene>
<feature type="domain" description="RelA/SpoT" evidence="1">
    <location>
        <begin position="61"/>
        <end position="193"/>
    </location>
</feature>
<protein>
    <submittedName>
        <fullName evidence="2">RelA/SpoT domain-containing protein</fullName>
    </submittedName>
</protein>
<dbReference type="SUPFAM" id="SSF81301">
    <property type="entry name" value="Nucleotidyltransferase"/>
    <property type="match status" value="1"/>
</dbReference>
<reference evidence="2 3" key="1">
    <citation type="submission" date="2023-04" db="EMBL/GenBank/DDBJ databases">
        <title>The genome sequence of Polyangium sorediatum DSM14670.</title>
        <authorList>
            <person name="Zhang X."/>
        </authorList>
    </citation>
    <scope>NUCLEOTIDE SEQUENCE [LARGE SCALE GENOMIC DNA]</scope>
    <source>
        <strain evidence="2 3">DSM 14670</strain>
    </source>
</reference>
<comment type="caution">
    <text evidence="2">The sequence shown here is derived from an EMBL/GenBank/DDBJ whole genome shotgun (WGS) entry which is preliminary data.</text>
</comment>
<dbReference type="PANTHER" id="PTHR41773:SF1">
    <property type="entry name" value="RELA_SPOT DOMAIN-CONTAINING PROTEIN"/>
    <property type="match status" value="1"/>
</dbReference>
<evidence type="ECO:0000313" key="3">
    <source>
        <dbReference type="Proteomes" id="UP001160301"/>
    </source>
</evidence>
<dbReference type="Proteomes" id="UP001160301">
    <property type="component" value="Unassembled WGS sequence"/>
</dbReference>
<evidence type="ECO:0000259" key="1">
    <source>
        <dbReference type="SMART" id="SM00954"/>
    </source>
</evidence>
<dbReference type="SMART" id="SM00954">
    <property type="entry name" value="RelA_SpoT"/>
    <property type="match status" value="1"/>
</dbReference>
<dbReference type="InterPro" id="IPR007685">
    <property type="entry name" value="RelA_SpoT"/>
</dbReference>
<sequence>MSGLLPADNPEVAPLLEPEIERLVQQYIREMARYEKAAAIVADKLRRELRAEARLRHLISFRAKHPDDLREKLRRKAKDNDAKYRYDALRDDLNGVVTDLAGCRVVVYVPEDELRVVDLVDRVFRSPARSDARPAQYQKPTGYRATHRLVIASESPEEMSVSGAICEIQITTLAAHLFNELEHDITYKEHGQKPSLNEREMLEHVLHAARLADHVVGTLLVAHRQTTRDHGVLDNPEALRFALEHEAGRALAGDFVRLHRMLDASVEKLNMTTLRTLGNVKQVLLRGRAKASALKLDSDVDDVVCFALGLPAQYEEFASQAKSWRGPETPLKQALLLVAEESVDTSLRTTQDNERSHA</sequence>
<dbReference type="InterPro" id="IPR043519">
    <property type="entry name" value="NT_sf"/>
</dbReference>
<dbReference type="PANTHER" id="PTHR41773">
    <property type="entry name" value="GTP PYROPHOSPHATASE-RELATED"/>
    <property type="match status" value="1"/>
</dbReference>
<accession>A0ABT6NZW3</accession>
<evidence type="ECO:0000313" key="2">
    <source>
        <dbReference type="EMBL" id="MDI1433874.1"/>
    </source>
</evidence>
<dbReference type="Gene3D" id="3.30.460.10">
    <property type="entry name" value="Beta Polymerase, domain 2"/>
    <property type="match status" value="1"/>
</dbReference>